<reference evidence="1 2" key="1">
    <citation type="submission" date="2019-05" db="EMBL/GenBank/DDBJ databases">
        <title>Another draft genome of Portunus trituberculatus and its Hox gene families provides insights of decapod evolution.</title>
        <authorList>
            <person name="Jeong J.-H."/>
            <person name="Song I."/>
            <person name="Kim S."/>
            <person name="Choi T."/>
            <person name="Kim D."/>
            <person name="Ryu S."/>
            <person name="Kim W."/>
        </authorList>
    </citation>
    <scope>NUCLEOTIDE SEQUENCE [LARGE SCALE GENOMIC DNA]</scope>
    <source>
        <tissue evidence="1">Muscle</tissue>
    </source>
</reference>
<dbReference type="Proteomes" id="UP000324222">
    <property type="component" value="Unassembled WGS sequence"/>
</dbReference>
<keyword evidence="2" id="KW-1185">Reference proteome</keyword>
<evidence type="ECO:0000313" key="1">
    <source>
        <dbReference type="EMBL" id="MPC40803.1"/>
    </source>
</evidence>
<accession>A0A5B7F6W1</accession>
<name>A0A5B7F6W1_PORTR</name>
<evidence type="ECO:0000313" key="2">
    <source>
        <dbReference type="Proteomes" id="UP000324222"/>
    </source>
</evidence>
<dbReference type="EMBL" id="VSRR010004821">
    <property type="protein sequence ID" value="MPC40803.1"/>
    <property type="molecule type" value="Genomic_DNA"/>
</dbReference>
<proteinExistence type="predicted"/>
<sequence length="95" mass="10474">MQRFPLPSNVETDLPLGRPSIQQAKCNFMSKWRRSKRGQSETNNIDGVRVAVIDHTPCSGKSVAETPGAYLANYSPGSRENGACGGLWYFFYAGM</sequence>
<protein>
    <submittedName>
        <fullName evidence="1">Uncharacterized protein</fullName>
    </submittedName>
</protein>
<organism evidence="1 2">
    <name type="scientific">Portunus trituberculatus</name>
    <name type="common">Swimming crab</name>
    <name type="synonym">Neptunus trituberculatus</name>
    <dbReference type="NCBI Taxonomy" id="210409"/>
    <lineage>
        <taxon>Eukaryota</taxon>
        <taxon>Metazoa</taxon>
        <taxon>Ecdysozoa</taxon>
        <taxon>Arthropoda</taxon>
        <taxon>Crustacea</taxon>
        <taxon>Multicrustacea</taxon>
        <taxon>Malacostraca</taxon>
        <taxon>Eumalacostraca</taxon>
        <taxon>Eucarida</taxon>
        <taxon>Decapoda</taxon>
        <taxon>Pleocyemata</taxon>
        <taxon>Brachyura</taxon>
        <taxon>Eubrachyura</taxon>
        <taxon>Portunoidea</taxon>
        <taxon>Portunidae</taxon>
        <taxon>Portuninae</taxon>
        <taxon>Portunus</taxon>
    </lineage>
</organism>
<dbReference type="AlphaFoldDB" id="A0A5B7F6W1"/>
<gene>
    <name evidence="1" type="ORF">E2C01_034372</name>
</gene>
<comment type="caution">
    <text evidence="1">The sequence shown here is derived from an EMBL/GenBank/DDBJ whole genome shotgun (WGS) entry which is preliminary data.</text>
</comment>